<organism evidence="4 5">
    <name type="scientific">Bagarius yarrelli</name>
    <name type="common">Goonch</name>
    <name type="synonym">Bagrus yarrelli</name>
    <dbReference type="NCBI Taxonomy" id="175774"/>
    <lineage>
        <taxon>Eukaryota</taxon>
        <taxon>Metazoa</taxon>
        <taxon>Chordata</taxon>
        <taxon>Craniata</taxon>
        <taxon>Vertebrata</taxon>
        <taxon>Euteleostomi</taxon>
        <taxon>Actinopterygii</taxon>
        <taxon>Neopterygii</taxon>
        <taxon>Teleostei</taxon>
        <taxon>Ostariophysi</taxon>
        <taxon>Siluriformes</taxon>
        <taxon>Sisoridae</taxon>
        <taxon>Sisorinae</taxon>
        <taxon>Bagarius</taxon>
    </lineage>
</organism>
<keyword evidence="1" id="KW-0853">WD repeat</keyword>
<gene>
    <name evidence="4" type="ORF">Baya_13310</name>
</gene>
<evidence type="ECO:0000256" key="1">
    <source>
        <dbReference type="ARBA" id="ARBA00022574"/>
    </source>
</evidence>
<dbReference type="GO" id="GO:0019888">
    <property type="term" value="F:protein phosphatase regulator activity"/>
    <property type="evidence" value="ECO:0007669"/>
    <property type="project" value="InterPro"/>
</dbReference>
<evidence type="ECO:0000313" key="4">
    <source>
        <dbReference type="EMBL" id="TSV81480.1"/>
    </source>
</evidence>
<feature type="region of interest" description="Disordered" evidence="3">
    <location>
        <begin position="93"/>
        <end position="113"/>
    </location>
</feature>
<proteinExistence type="predicted"/>
<evidence type="ECO:0000313" key="5">
    <source>
        <dbReference type="Proteomes" id="UP000319801"/>
    </source>
</evidence>
<dbReference type="EMBL" id="VCAZ01000128">
    <property type="protein sequence ID" value="TSV81480.1"/>
    <property type="molecule type" value="Genomic_DNA"/>
</dbReference>
<dbReference type="GO" id="GO:0000159">
    <property type="term" value="C:protein phosphatase type 2A complex"/>
    <property type="evidence" value="ECO:0007669"/>
    <property type="project" value="InterPro"/>
</dbReference>
<dbReference type="AlphaFoldDB" id="A0A556V5N2"/>
<keyword evidence="2" id="KW-0677">Repeat</keyword>
<dbReference type="OrthoDB" id="6274823at2759"/>
<dbReference type="InterPro" id="IPR000009">
    <property type="entry name" value="PP2A_PR55"/>
</dbReference>
<comment type="caution">
    <text evidence="4">The sequence shown here is derived from an EMBL/GenBank/DDBJ whole genome shotgun (WGS) entry which is preliminary data.</text>
</comment>
<accession>A0A556V5N2</accession>
<dbReference type="PANTHER" id="PTHR11871">
    <property type="entry name" value="PROTEIN PHOSPHATASE PP2A REGULATORY SUBUNIT B"/>
    <property type="match status" value="1"/>
</dbReference>
<dbReference type="Proteomes" id="UP000319801">
    <property type="component" value="Unassembled WGS sequence"/>
</dbReference>
<keyword evidence="5" id="KW-1185">Reference proteome</keyword>
<name>A0A556V5N2_BAGYA</name>
<protein>
    <submittedName>
        <fullName evidence="4">Serine/threonine-protein phosphatase 2A 55 kDa regulatory subunit B gamma isoform</fullName>
    </submittedName>
</protein>
<reference evidence="4 5" key="1">
    <citation type="journal article" date="2019" name="Genome Biol. Evol.">
        <title>Whole-Genome Sequencing of the Giant Devil Catfish, Bagarius yarrelli.</title>
        <authorList>
            <person name="Jiang W."/>
            <person name="Lv Y."/>
            <person name="Cheng L."/>
            <person name="Yang K."/>
            <person name="Chao B."/>
            <person name="Wang X."/>
            <person name="Li Y."/>
            <person name="Pan X."/>
            <person name="You X."/>
            <person name="Zhang Y."/>
            <person name="Yang J."/>
            <person name="Li J."/>
            <person name="Zhang X."/>
            <person name="Liu S."/>
            <person name="Sun C."/>
            <person name="Yang J."/>
            <person name="Shi Q."/>
        </authorList>
    </citation>
    <scope>NUCLEOTIDE SEQUENCE [LARGE SCALE GENOMIC DNA]</scope>
    <source>
        <strain evidence="4">JWS20170419001</strain>
        <tissue evidence="4">Muscle</tissue>
    </source>
</reference>
<sequence length="113" mass="13195">MTGAYNNFFRMFDRASRRDVTLEASREVCKRRAVLRPRRVCVGKKRRENDISVDSLDFRKKILHTAWHPTDNIIAIAASNNLFIFQDRHGPGHLGSHHLEQDKPLQLQDTTRQ</sequence>
<evidence type="ECO:0000256" key="2">
    <source>
        <dbReference type="ARBA" id="ARBA00022737"/>
    </source>
</evidence>
<evidence type="ECO:0000256" key="3">
    <source>
        <dbReference type="SAM" id="MobiDB-lite"/>
    </source>
</evidence>